<dbReference type="EMBL" id="AVOT02047088">
    <property type="protein sequence ID" value="MBW0542365.1"/>
    <property type="molecule type" value="Genomic_DNA"/>
</dbReference>
<dbReference type="Proteomes" id="UP000765509">
    <property type="component" value="Unassembled WGS sequence"/>
</dbReference>
<reference evidence="2" key="1">
    <citation type="submission" date="2021-03" db="EMBL/GenBank/DDBJ databases">
        <title>Draft genome sequence of rust myrtle Austropuccinia psidii MF-1, a brazilian biotype.</title>
        <authorList>
            <person name="Quecine M.C."/>
            <person name="Pachon D.M.R."/>
            <person name="Bonatelli M.L."/>
            <person name="Correr F.H."/>
            <person name="Franceschini L.M."/>
            <person name="Leite T.F."/>
            <person name="Margarido G.R.A."/>
            <person name="Almeida C.A."/>
            <person name="Ferrarezi J.A."/>
            <person name="Labate C.A."/>
        </authorList>
    </citation>
    <scope>NUCLEOTIDE SEQUENCE</scope>
    <source>
        <strain evidence="2">MF-1</strain>
    </source>
</reference>
<feature type="region of interest" description="Disordered" evidence="1">
    <location>
        <begin position="30"/>
        <end position="72"/>
    </location>
</feature>
<protein>
    <submittedName>
        <fullName evidence="2">Uncharacterized protein</fullName>
    </submittedName>
</protein>
<dbReference type="AlphaFoldDB" id="A0A9Q3IKI1"/>
<gene>
    <name evidence="2" type="ORF">O181_082080</name>
</gene>
<comment type="caution">
    <text evidence="2">The sequence shown here is derived from an EMBL/GenBank/DDBJ whole genome shotgun (WGS) entry which is preliminary data.</text>
</comment>
<name>A0A9Q3IKI1_9BASI</name>
<accession>A0A9Q3IKI1</accession>
<evidence type="ECO:0000256" key="1">
    <source>
        <dbReference type="SAM" id="MobiDB-lite"/>
    </source>
</evidence>
<sequence length="247" mass="27617">MLEGPFPLVVGQFTPVLRPSSPESIIKGCSSATKPPAKKFHSHLIPSTPRNFQHVHSSVPSSVPPPSPKYSTSRPILALPMQPSTIPHPRLSPVLASHQLQPVASTSQRRGNWSHLPLPATQVFQNQDCWPIKFTREDPTVVNEGQDALGSFFRRVDRKSRDMIVYSNNRMIAGTASEEIAANFSLYDNELINKLQGTFDDLGKDNQFFGFICVWFPFISTLINTKKKKWNLPMHNMEGDAASLIKK</sequence>
<organism evidence="2 3">
    <name type="scientific">Austropuccinia psidii MF-1</name>
    <dbReference type="NCBI Taxonomy" id="1389203"/>
    <lineage>
        <taxon>Eukaryota</taxon>
        <taxon>Fungi</taxon>
        <taxon>Dikarya</taxon>
        <taxon>Basidiomycota</taxon>
        <taxon>Pucciniomycotina</taxon>
        <taxon>Pucciniomycetes</taxon>
        <taxon>Pucciniales</taxon>
        <taxon>Sphaerophragmiaceae</taxon>
        <taxon>Austropuccinia</taxon>
    </lineage>
</organism>
<proteinExistence type="predicted"/>
<evidence type="ECO:0000313" key="3">
    <source>
        <dbReference type="Proteomes" id="UP000765509"/>
    </source>
</evidence>
<evidence type="ECO:0000313" key="2">
    <source>
        <dbReference type="EMBL" id="MBW0542365.1"/>
    </source>
</evidence>
<keyword evidence="3" id="KW-1185">Reference proteome</keyword>